<dbReference type="Proteomes" id="UP000637002">
    <property type="component" value="Unassembled WGS sequence"/>
</dbReference>
<accession>A0A916UZL7</accession>
<keyword evidence="3" id="KW-1185">Reference proteome</keyword>
<dbReference type="EMBL" id="BMGG01000014">
    <property type="protein sequence ID" value="GGC93232.1"/>
    <property type="molecule type" value="Genomic_DNA"/>
</dbReference>
<evidence type="ECO:0000256" key="1">
    <source>
        <dbReference type="SAM" id="MobiDB-lite"/>
    </source>
</evidence>
<dbReference type="AlphaFoldDB" id="A0A916UZL7"/>
<evidence type="ECO:0000313" key="3">
    <source>
        <dbReference type="Proteomes" id="UP000637002"/>
    </source>
</evidence>
<feature type="region of interest" description="Disordered" evidence="1">
    <location>
        <begin position="71"/>
        <end position="97"/>
    </location>
</feature>
<organism evidence="2 3">
    <name type="scientific">Chelatococcus reniformis</name>
    <dbReference type="NCBI Taxonomy" id="1494448"/>
    <lineage>
        <taxon>Bacteria</taxon>
        <taxon>Pseudomonadati</taxon>
        <taxon>Pseudomonadota</taxon>
        <taxon>Alphaproteobacteria</taxon>
        <taxon>Hyphomicrobiales</taxon>
        <taxon>Chelatococcaceae</taxon>
        <taxon>Chelatococcus</taxon>
    </lineage>
</organism>
<sequence>MADGWSLTIRERFSAEVWYVRMRNAVDAEKALRGLLNLDHGARVDVRRQVPQGILEAKGVSEGAMSKIACREPSPARETDGPPPQRGSRGLEGLGLG</sequence>
<name>A0A916UZL7_9HYPH</name>
<reference evidence="2" key="2">
    <citation type="submission" date="2020-09" db="EMBL/GenBank/DDBJ databases">
        <authorList>
            <person name="Sun Q."/>
            <person name="Zhou Y."/>
        </authorList>
    </citation>
    <scope>NUCLEOTIDE SEQUENCE</scope>
    <source>
        <strain evidence="2">CGMCC 1.12919</strain>
    </source>
</reference>
<protein>
    <submittedName>
        <fullName evidence="2">Uncharacterized protein</fullName>
    </submittedName>
</protein>
<comment type="caution">
    <text evidence="2">The sequence shown here is derived from an EMBL/GenBank/DDBJ whole genome shotgun (WGS) entry which is preliminary data.</text>
</comment>
<reference evidence="2" key="1">
    <citation type="journal article" date="2014" name="Int. J. Syst. Evol. Microbiol.">
        <title>Complete genome sequence of Corynebacterium casei LMG S-19264T (=DSM 44701T), isolated from a smear-ripened cheese.</title>
        <authorList>
            <consortium name="US DOE Joint Genome Institute (JGI-PGF)"/>
            <person name="Walter F."/>
            <person name="Albersmeier A."/>
            <person name="Kalinowski J."/>
            <person name="Ruckert C."/>
        </authorList>
    </citation>
    <scope>NUCLEOTIDE SEQUENCE</scope>
    <source>
        <strain evidence="2">CGMCC 1.12919</strain>
    </source>
</reference>
<gene>
    <name evidence="2" type="ORF">GCM10010994_58810</name>
</gene>
<proteinExistence type="predicted"/>
<evidence type="ECO:0000313" key="2">
    <source>
        <dbReference type="EMBL" id="GGC93232.1"/>
    </source>
</evidence>